<reference evidence="11 12" key="2">
    <citation type="submission" date="2019-06" db="EMBL/GenBank/DDBJ databases">
        <title>Martelella lutilitoris sp. nov., isolated from a tidal mudflat.</title>
        <authorList>
            <person name="Kim Y.-J."/>
        </authorList>
    </citation>
    <scope>NUCLEOTIDE SEQUENCE [LARGE SCALE GENOMIC DNA]</scope>
    <source>
        <strain evidence="11 12">GH2-6</strain>
    </source>
</reference>
<keyword evidence="3" id="KW-0964">Secreted</keyword>
<feature type="domain" description="Calcineurin-like phosphoesterase" evidence="9">
    <location>
        <begin position="29"/>
        <end position="248"/>
    </location>
</feature>
<dbReference type="AlphaFoldDB" id="A0A5C4JR59"/>
<dbReference type="GO" id="GO:0046872">
    <property type="term" value="F:metal ion binding"/>
    <property type="evidence" value="ECO:0007669"/>
    <property type="project" value="UniProtKB-KW"/>
</dbReference>
<dbReference type="PANTHER" id="PTHR11575:SF24">
    <property type="entry name" value="5'-NUCLEOTIDASE"/>
    <property type="match status" value="1"/>
</dbReference>
<dbReference type="Proteomes" id="UP000307874">
    <property type="component" value="Unassembled WGS sequence"/>
</dbReference>
<evidence type="ECO:0000259" key="9">
    <source>
        <dbReference type="Pfam" id="PF00149"/>
    </source>
</evidence>
<dbReference type="CDD" id="cd07409">
    <property type="entry name" value="MPP_CD73_N"/>
    <property type="match status" value="1"/>
</dbReference>
<dbReference type="GO" id="GO:0016788">
    <property type="term" value="F:hydrolase activity, acting on ester bonds"/>
    <property type="evidence" value="ECO:0007669"/>
    <property type="project" value="InterPro"/>
</dbReference>
<dbReference type="PANTHER" id="PTHR11575">
    <property type="entry name" value="5'-NUCLEOTIDASE-RELATED"/>
    <property type="match status" value="1"/>
</dbReference>
<reference evidence="11 12" key="1">
    <citation type="submission" date="2019-05" db="EMBL/GenBank/DDBJ databases">
        <authorList>
            <person name="Lee S.D."/>
        </authorList>
    </citation>
    <scope>NUCLEOTIDE SEQUENCE [LARGE SCALE GENOMIC DNA]</scope>
    <source>
        <strain evidence="11 12">GH2-6</strain>
    </source>
</reference>
<evidence type="ECO:0000256" key="1">
    <source>
        <dbReference type="ARBA" id="ARBA00004613"/>
    </source>
</evidence>
<dbReference type="EMBL" id="VCLB01000006">
    <property type="protein sequence ID" value="TNB47702.1"/>
    <property type="molecule type" value="Genomic_DNA"/>
</dbReference>
<feature type="chain" id="PRO_5022992118" evidence="8">
    <location>
        <begin position="25"/>
        <end position="537"/>
    </location>
</feature>
<evidence type="ECO:0000256" key="5">
    <source>
        <dbReference type="ARBA" id="ARBA00022729"/>
    </source>
</evidence>
<keyword evidence="5 8" id="KW-0732">Signal</keyword>
<dbReference type="FunFam" id="3.90.780.10:FF:000004">
    <property type="entry name" value="UDP-sugar hydrolase, putative"/>
    <property type="match status" value="1"/>
</dbReference>
<evidence type="ECO:0000256" key="3">
    <source>
        <dbReference type="ARBA" id="ARBA00022525"/>
    </source>
</evidence>
<dbReference type="Pfam" id="PF00149">
    <property type="entry name" value="Metallophos"/>
    <property type="match status" value="1"/>
</dbReference>
<dbReference type="PROSITE" id="PS00786">
    <property type="entry name" value="5_NUCLEOTIDASE_2"/>
    <property type="match status" value="1"/>
</dbReference>
<proteinExistence type="inferred from homology"/>
<dbReference type="InterPro" id="IPR004843">
    <property type="entry name" value="Calcineurin-like_PHP"/>
</dbReference>
<comment type="subcellular location">
    <subcellularLocation>
        <location evidence="1">Secreted</location>
    </subcellularLocation>
</comment>
<dbReference type="SUPFAM" id="SSF56300">
    <property type="entry name" value="Metallo-dependent phosphatases"/>
    <property type="match status" value="1"/>
</dbReference>
<dbReference type="Pfam" id="PF02872">
    <property type="entry name" value="5_nucleotid_C"/>
    <property type="match status" value="1"/>
</dbReference>
<feature type="domain" description="5'-Nucleotidase C-terminal" evidence="10">
    <location>
        <begin position="338"/>
        <end position="498"/>
    </location>
</feature>
<evidence type="ECO:0000256" key="8">
    <source>
        <dbReference type="RuleBase" id="RU362119"/>
    </source>
</evidence>
<dbReference type="PRINTS" id="PR01607">
    <property type="entry name" value="APYRASEFAMLY"/>
</dbReference>
<dbReference type="GO" id="GO:0009166">
    <property type="term" value="P:nucleotide catabolic process"/>
    <property type="evidence" value="ECO:0007669"/>
    <property type="project" value="InterPro"/>
</dbReference>
<dbReference type="Gene3D" id="3.60.21.10">
    <property type="match status" value="1"/>
</dbReference>
<organism evidence="11 12">
    <name type="scientific">Martelella lutilitoris</name>
    <dbReference type="NCBI Taxonomy" id="2583532"/>
    <lineage>
        <taxon>Bacteria</taxon>
        <taxon>Pseudomonadati</taxon>
        <taxon>Pseudomonadota</taxon>
        <taxon>Alphaproteobacteria</taxon>
        <taxon>Hyphomicrobiales</taxon>
        <taxon>Aurantimonadaceae</taxon>
        <taxon>Martelella</taxon>
    </lineage>
</organism>
<dbReference type="InterPro" id="IPR029052">
    <property type="entry name" value="Metallo-depent_PP-like"/>
</dbReference>
<evidence type="ECO:0000313" key="11">
    <source>
        <dbReference type="EMBL" id="TNB47702.1"/>
    </source>
</evidence>
<dbReference type="InterPro" id="IPR036907">
    <property type="entry name" value="5'-Nucleotdase_C_sf"/>
</dbReference>
<keyword evidence="6 8" id="KW-0547">Nucleotide-binding</keyword>
<keyword evidence="7 8" id="KW-0378">Hydrolase</keyword>
<dbReference type="InterPro" id="IPR006146">
    <property type="entry name" value="5'-Nucleotdase_CS"/>
</dbReference>
<dbReference type="InterPro" id="IPR008334">
    <property type="entry name" value="5'-Nucleotdase_C"/>
</dbReference>
<evidence type="ECO:0000256" key="4">
    <source>
        <dbReference type="ARBA" id="ARBA00022723"/>
    </source>
</evidence>
<dbReference type="GO" id="GO:0000166">
    <property type="term" value="F:nucleotide binding"/>
    <property type="evidence" value="ECO:0007669"/>
    <property type="project" value="UniProtKB-KW"/>
</dbReference>
<dbReference type="InterPro" id="IPR006179">
    <property type="entry name" value="5_nucleotidase/apyrase"/>
</dbReference>
<dbReference type="SUPFAM" id="SSF55816">
    <property type="entry name" value="5'-nucleotidase (syn. UDP-sugar hydrolase), C-terminal domain"/>
    <property type="match status" value="1"/>
</dbReference>
<accession>A0A5C4JR59</accession>
<dbReference type="OrthoDB" id="9803927at2"/>
<name>A0A5C4JR59_9HYPH</name>
<comment type="similarity">
    <text evidence="2 8">Belongs to the 5'-nucleotidase family.</text>
</comment>
<evidence type="ECO:0000259" key="10">
    <source>
        <dbReference type="Pfam" id="PF02872"/>
    </source>
</evidence>
<evidence type="ECO:0000256" key="7">
    <source>
        <dbReference type="ARBA" id="ARBA00022801"/>
    </source>
</evidence>
<keyword evidence="12" id="KW-1185">Reference proteome</keyword>
<keyword evidence="4" id="KW-0479">Metal-binding</keyword>
<gene>
    <name evidence="11" type="ORF">FF124_12705</name>
</gene>
<dbReference type="PROSITE" id="PS00785">
    <property type="entry name" value="5_NUCLEOTIDASE_1"/>
    <property type="match status" value="1"/>
</dbReference>
<comment type="caution">
    <text evidence="11">The sequence shown here is derived from an EMBL/GenBank/DDBJ whole genome shotgun (WGS) entry which is preliminary data.</text>
</comment>
<dbReference type="GO" id="GO:0005576">
    <property type="term" value="C:extracellular region"/>
    <property type="evidence" value="ECO:0007669"/>
    <property type="project" value="UniProtKB-SubCell"/>
</dbReference>
<dbReference type="Gene3D" id="3.90.780.10">
    <property type="entry name" value="5'-Nucleotidase, C-terminal domain"/>
    <property type="match status" value="1"/>
</dbReference>
<dbReference type="RefSeq" id="WP_138748862.1">
    <property type="nucleotide sequence ID" value="NZ_VCLB01000006.1"/>
</dbReference>
<evidence type="ECO:0000256" key="6">
    <source>
        <dbReference type="ARBA" id="ARBA00022741"/>
    </source>
</evidence>
<dbReference type="FunFam" id="3.60.21.10:FF:000020">
    <property type="entry name" value="NT5E isoform 4"/>
    <property type="match status" value="1"/>
</dbReference>
<evidence type="ECO:0000256" key="2">
    <source>
        <dbReference type="ARBA" id="ARBA00006654"/>
    </source>
</evidence>
<protein>
    <submittedName>
        <fullName evidence="11">Multifunctional 2',3'-cyclic-nucleotide 2'-phosphodiesterase/5'-nucleotidase/3'-nucleotidase</fullName>
    </submittedName>
</protein>
<evidence type="ECO:0000313" key="12">
    <source>
        <dbReference type="Proteomes" id="UP000307874"/>
    </source>
</evidence>
<sequence>MHSLSKAALLAASVLSLSAGSAFADFQLNILHINDLHSRIEAINKYDSTCSTEEADAGECFGGIARVKAAIDGKRAELEGENLLVLDAGDQFQGSLFYTEYKGAPIAEFMNGIGFDAMAIGNHEFDDGPEELLNFINAIEFPILSGNTIAADDSIVAGKFDDYTVFDFNGEKVAVVSVLATDTGETSSPGAKISFEDEIEYLKKAVPEIEAEGVNKIILLSHVGYKRDQEIAAAVDGIDVIVGGHSHTLLSSTDEDAAGPYPTMVANPSGEEVPVVTAYAYSKYLGDLAVTFDDDGKVTDVSGAPILLDASVTPDEAFAARVQELDAPLEELKQQEVGESTAVIIGDRNVCRAEECPMGNLVADAMLERVADQGITIAIQNGGGVRASIDEGVVTMGEVLTVLPFQNTIATFQLKGSDIVAALENGLSKIEEGAGRYPQVSGLKYTYDASKEPGSRVVSVEVETGEDEFAPIDPDTVYGVVTNNYMRGGGDGYAVFAEKGMNAYDFGPNLEEAVAEYLGENSPYTPYVDGRITNVAK</sequence>
<feature type="signal peptide" evidence="8">
    <location>
        <begin position="1"/>
        <end position="24"/>
    </location>
</feature>